<evidence type="ECO:0000256" key="10">
    <source>
        <dbReference type="ARBA" id="ARBA00039381"/>
    </source>
</evidence>
<evidence type="ECO:0000313" key="12">
    <source>
        <dbReference type="EMBL" id="CAB3781842.1"/>
    </source>
</evidence>
<feature type="transmembrane region" description="Helical" evidence="11">
    <location>
        <begin position="136"/>
        <end position="155"/>
    </location>
</feature>
<feature type="transmembrane region" description="Helical" evidence="11">
    <location>
        <begin position="83"/>
        <end position="100"/>
    </location>
</feature>
<dbReference type="EMBL" id="CADIKM010000004">
    <property type="protein sequence ID" value="CAB3781842.1"/>
    <property type="molecule type" value="Genomic_DNA"/>
</dbReference>
<dbReference type="Proteomes" id="UP000494115">
    <property type="component" value="Unassembled WGS sequence"/>
</dbReference>
<dbReference type="AlphaFoldDB" id="A0A6S7B7H8"/>
<keyword evidence="4" id="KW-1003">Cell membrane</keyword>
<dbReference type="InterPro" id="IPR001851">
    <property type="entry name" value="ABC_transp_permease"/>
</dbReference>
<keyword evidence="3" id="KW-0813">Transport</keyword>
<feature type="transmembrane region" description="Helical" evidence="11">
    <location>
        <begin position="224"/>
        <end position="245"/>
    </location>
</feature>
<reference evidence="12 13" key="1">
    <citation type="submission" date="2020-04" db="EMBL/GenBank/DDBJ databases">
        <authorList>
            <person name="De Canck E."/>
        </authorList>
    </citation>
    <scope>NUCLEOTIDE SEQUENCE [LARGE SCALE GENOMIC DNA]</scope>
    <source>
        <strain evidence="12 13">LMG 28138</strain>
    </source>
</reference>
<dbReference type="RefSeq" id="WP_217478377.1">
    <property type="nucleotide sequence ID" value="NZ_CADIKM010000004.1"/>
</dbReference>
<keyword evidence="6 11" id="KW-0812">Transmembrane</keyword>
<dbReference type="GO" id="GO:0005886">
    <property type="term" value="C:plasma membrane"/>
    <property type="evidence" value="ECO:0007669"/>
    <property type="project" value="UniProtKB-SubCell"/>
</dbReference>
<feature type="transmembrane region" description="Helical" evidence="11">
    <location>
        <begin position="175"/>
        <end position="195"/>
    </location>
</feature>
<name>A0A6S7B7H8_9BURK</name>
<evidence type="ECO:0000256" key="3">
    <source>
        <dbReference type="ARBA" id="ARBA00022448"/>
    </source>
</evidence>
<evidence type="ECO:0000256" key="9">
    <source>
        <dbReference type="ARBA" id="ARBA00025439"/>
    </source>
</evidence>
<feature type="transmembrane region" description="Helical" evidence="11">
    <location>
        <begin position="23"/>
        <end position="44"/>
    </location>
</feature>
<keyword evidence="8 11" id="KW-0472">Membrane</keyword>
<keyword evidence="7 11" id="KW-1133">Transmembrane helix</keyword>
<comment type="function">
    <text evidence="9">Part of the ABC transporter complex LsrABCD involved in autoinducer 2 (AI-2) import. Probably responsible for the translocation of the substrate across the membrane.</text>
</comment>
<proteinExistence type="predicted"/>
<organism evidence="12 13">
    <name type="scientific">Pararobbsia alpina</name>
    <dbReference type="NCBI Taxonomy" id="621374"/>
    <lineage>
        <taxon>Bacteria</taxon>
        <taxon>Pseudomonadati</taxon>
        <taxon>Pseudomonadota</taxon>
        <taxon>Betaproteobacteria</taxon>
        <taxon>Burkholderiales</taxon>
        <taxon>Burkholderiaceae</taxon>
        <taxon>Pararobbsia</taxon>
    </lineage>
</organism>
<keyword evidence="5" id="KW-0997">Cell inner membrane</keyword>
<protein>
    <recommendedName>
        <fullName evidence="10">Autoinducer 2 import system permease protein LsrD</fullName>
    </recommendedName>
</protein>
<keyword evidence="13" id="KW-1185">Reference proteome</keyword>
<evidence type="ECO:0000256" key="8">
    <source>
        <dbReference type="ARBA" id="ARBA00023136"/>
    </source>
</evidence>
<dbReference type="PANTHER" id="PTHR32196:SF71">
    <property type="entry name" value="AUTOINDUCER 2 IMPORT SYSTEM PERMEASE PROTEIN LSRD"/>
    <property type="match status" value="1"/>
</dbReference>
<comment type="subcellular location">
    <subcellularLocation>
        <location evidence="1">Cell membrane</location>
        <topology evidence="1">Multi-pass membrane protein</topology>
    </subcellularLocation>
</comment>
<evidence type="ECO:0000256" key="7">
    <source>
        <dbReference type="ARBA" id="ARBA00022989"/>
    </source>
</evidence>
<accession>A0A6S7B7H8</accession>
<dbReference type="PANTHER" id="PTHR32196">
    <property type="entry name" value="ABC TRANSPORTER PERMEASE PROTEIN YPHD-RELATED-RELATED"/>
    <property type="match status" value="1"/>
</dbReference>
<dbReference type="GO" id="GO:0022857">
    <property type="term" value="F:transmembrane transporter activity"/>
    <property type="evidence" value="ECO:0007669"/>
    <property type="project" value="InterPro"/>
</dbReference>
<evidence type="ECO:0000256" key="5">
    <source>
        <dbReference type="ARBA" id="ARBA00022519"/>
    </source>
</evidence>
<evidence type="ECO:0000256" key="2">
    <source>
        <dbReference type="ARBA" id="ARBA00011262"/>
    </source>
</evidence>
<feature type="transmembrane region" description="Helical" evidence="11">
    <location>
        <begin position="265"/>
        <end position="295"/>
    </location>
</feature>
<evidence type="ECO:0000313" key="13">
    <source>
        <dbReference type="Proteomes" id="UP000494115"/>
    </source>
</evidence>
<dbReference type="CDD" id="cd06579">
    <property type="entry name" value="TM_PBP1_transp_AraH_like"/>
    <property type="match status" value="1"/>
</dbReference>
<evidence type="ECO:0000256" key="11">
    <source>
        <dbReference type="SAM" id="Phobius"/>
    </source>
</evidence>
<evidence type="ECO:0000256" key="6">
    <source>
        <dbReference type="ARBA" id="ARBA00022692"/>
    </source>
</evidence>
<comment type="subunit">
    <text evidence="2">The complex is composed of two ATP-binding proteins (LsrA), two transmembrane proteins (LsrC and LsrD) and a solute-binding protein (LsrB).</text>
</comment>
<feature type="transmembrane region" description="Helical" evidence="11">
    <location>
        <begin position="106"/>
        <end position="129"/>
    </location>
</feature>
<sequence>MSTPANSAPMALKPAHVRRVRGFWIPATLIGVSALIYAAAALYTEQYAQLSFGGVMGLLQRMVALGLVAIGQNFVILAGSIDLSVANLISVCAVIASYLMQGDPNAMVYGVIATLALAALVGVINGLLVTRLSVSPLIATLGVGMVLQGILSVAFTKLRGAVPKSFQTIAYGNIAQIPFAVLLLAVALSIAGFVLTRTVSGARLYTVGGNANSARLAGIRTERVIVGAHVVASLMAGIGGLYLASWLGAGTPWVGRDGGYGLDSIAVVVIGGTLLAGGRGGVAGTIAGVFVFATLDAVFNMLQIDAFLSQVLRGAIVILAVGAYTFRSKGHVA</sequence>
<gene>
    <name evidence="12" type="primary">araH_3</name>
    <name evidence="12" type="ORF">LMG28138_01361</name>
</gene>
<feature type="transmembrane region" description="Helical" evidence="11">
    <location>
        <begin position="50"/>
        <end position="71"/>
    </location>
</feature>
<evidence type="ECO:0000256" key="1">
    <source>
        <dbReference type="ARBA" id="ARBA00004651"/>
    </source>
</evidence>
<evidence type="ECO:0000256" key="4">
    <source>
        <dbReference type="ARBA" id="ARBA00022475"/>
    </source>
</evidence>
<dbReference type="Pfam" id="PF02653">
    <property type="entry name" value="BPD_transp_2"/>
    <property type="match status" value="1"/>
</dbReference>
<feature type="transmembrane region" description="Helical" evidence="11">
    <location>
        <begin position="307"/>
        <end position="326"/>
    </location>
</feature>